<dbReference type="PROSITE" id="PS51257">
    <property type="entry name" value="PROKAR_LIPOPROTEIN"/>
    <property type="match status" value="1"/>
</dbReference>
<keyword evidence="3" id="KW-1185">Reference proteome</keyword>
<protein>
    <submittedName>
        <fullName evidence="2">Uncharacterized protein</fullName>
    </submittedName>
</protein>
<feature type="chain" id="PRO_5009105383" evidence="1">
    <location>
        <begin position="23"/>
        <end position="50"/>
    </location>
</feature>
<accession>A0A1D8AYU8</accession>
<organism evidence="2 3">
    <name type="scientific">Lacunisphaera limnophila</name>
    <dbReference type="NCBI Taxonomy" id="1838286"/>
    <lineage>
        <taxon>Bacteria</taxon>
        <taxon>Pseudomonadati</taxon>
        <taxon>Verrucomicrobiota</taxon>
        <taxon>Opitutia</taxon>
        <taxon>Opitutales</taxon>
        <taxon>Opitutaceae</taxon>
        <taxon>Lacunisphaera</taxon>
    </lineage>
</organism>
<evidence type="ECO:0000256" key="1">
    <source>
        <dbReference type="SAM" id="SignalP"/>
    </source>
</evidence>
<dbReference type="STRING" id="1838286.Verru16b_03128"/>
<gene>
    <name evidence="2" type="ORF">Verru16b_03128</name>
</gene>
<dbReference type="EMBL" id="CP016094">
    <property type="protein sequence ID" value="AOS46034.1"/>
    <property type="molecule type" value="Genomic_DNA"/>
</dbReference>
<dbReference type="RefSeq" id="WP_169829301.1">
    <property type="nucleotide sequence ID" value="NZ_CP016094.1"/>
</dbReference>
<reference evidence="2 3" key="1">
    <citation type="submission" date="2016-06" db="EMBL/GenBank/DDBJ databases">
        <title>Three novel species with peptidoglycan cell walls form the new genus Lacunisphaera gen. nov. in the family Opitutaceae of the verrucomicrobial subdivision 4.</title>
        <authorList>
            <person name="Rast P."/>
            <person name="Gloeckner I."/>
            <person name="Jogler M."/>
            <person name="Boedeker C."/>
            <person name="Jeske O."/>
            <person name="Wiegand S."/>
            <person name="Reinhardt R."/>
            <person name="Schumann P."/>
            <person name="Rohde M."/>
            <person name="Spring S."/>
            <person name="Gloeckner F.O."/>
            <person name="Jogler C."/>
        </authorList>
    </citation>
    <scope>NUCLEOTIDE SEQUENCE [LARGE SCALE GENOMIC DNA]</scope>
    <source>
        <strain evidence="2 3">IG16b</strain>
    </source>
</reference>
<keyword evidence="1" id="KW-0732">Signal</keyword>
<name>A0A1D8AYU8_9BACT</name>
<evidence type="ECO:0000313" key="3">
    <source>
        <dbReference type="Proteomes" id="UP000095228"/>
    </source>
</evidence>
<dbReference type="AlphaFoldDB" id="A0A1D8AYU8"/>
<evidence type="ECO:0000313" key="2">
    <source>
        <dbReference type="EMBL" id="AOS46034.1"/>
    </source>
</evidence>
<sequence length="50" mass="5508">MPSSRKTLFALLLLTLSLFGFSGCVDPKQDSSIPWNRPATWEGRIPGMGQ</sequence>
<dbReference type="Proteomes" id="UP000095228">
    <property type="component" value="Chromosome"/>
</dbReference>
<proteinExistence type="predicted"/>
<feature type="signal peptide" evidence="1">
    <location>
        <begin position="1"/>
        <end position="22"/>
    </location>
</feature>
<dbReference type="KEGG" id="obg:Verru16b_03128"/>